<accession>A0A6J5N754</accession>
<protein>
    <submittedName>
        <fullName evidence="1">Uncharacterized protein</fullName>
    </submittedName>
</protein>
<sequence length="172" mass="19094">MTSIKQLTKAIEDIAEFLNEPYEFTDTDTGEVTVRNQMWYPQKRILNGIAYTVTKALESADGFHAKAQMIARKAAREHTGDEITELQLQKALDALERSTLQVQTLNAMKETAFTVYQKTTGEELRMSSLPRSEYKVDPANLSEAQKRARILLGTGEGNLAGGVEAAPWEAVA</sequence>
<evidence type="ECO:0000313" key="1">
    <source>
        <dbReference type="EMBL" id="CAB4152970.1"/>
    </source>
</evidence>
<reference evidence="1" key="1">
    <citation type="submission" date="2020-04" db="EMBL/GenBank/DDBJ databases">
        <authorList>
            <person name="Chiriac C."/>
            <person name="Salcher M."/>
            <person name="Ghai R."/>
            <person name="Kavagutti S V."/>
        </authorList>
    </citation>
    <scope>NUCLEOTIDE SEQUENCE</scope>
</reference>
<proteinExistence type="predicted"/>
<name>A0A6J5N754_9CAUD</name>
<dbReference type="EMBL" id="LR796590">
    <property type="protein sequence ID" value="CAB4152970.1"/>
    <property type="molecule type" value="Genomic_DNA"/>
</dbReference>
<organism evidence="1">
    <name type="scientific">uncultured Caudovirales phage</name>
    <dbReference type="NCBI Taxonomy" id="2100421"/>
    <lineage>
        <taxon>Viruses</taxon>
        <taxon>Duplodnaviria</taxon>
        <taxon>Heunggongvirae</taxon>
        <taxon>Uroviricota</taxon>
        <taxon>Caudoviricetes</taxon>
        <taxon>Peduoviridae</taxon>
        <taxon>Maltschvirus</taxon>
        <taxon>Maltschvirus maltsch</taxon>
    </lineage>
</organism>
<gene>
    <name evidence="1" type="ORF">UFOVP616_38</name>
</gene>